<protein>
    <submittedName>
        <fullName evidence="1">Uncharacterized protein</fullName>
    </submittedName>
</protein>
<dbReference type="VEuPathDB" id="FungiDB:I7I52_04143"/>
<name>A0A8H7Z7B6_AJECA</name>
<dbReference type="AlphaFoldDB" id="A0A8H7Z7B6"/>
<accession>A0A8H7Z7B6</accession>
<reference evidence="1 2" key="1">
    <citation type="submission" date="2021-01" db="EMBL/GenBank/DDBJ databases">
        <title>Chromosome-level genome assembly of a human fungal pathogen reveals clustering of transcriptionally co-regulated genes.</title>
        <authorList>
            <person name="Voorhies M."/>
            <person name="Cohen S."/>
            <person name="Shea T.P."/>
            <person name="Petrus S."/>
            <person name="Munoz J.F."/>
            <person name="Poplawski S."/>
            <person name="Goldman W.E."/>
            <person name="Michael T."/>
            <person name="Cuomo C.A."/>
            <person name="Sil A."/>
            <person name="Beyhan S."/>
        </authorList>
    </citation>
    <scope>NUCLEOTIDE SEQUENCE [LARGE SCALE GENOMIC DNA]</scope>
    <source>
        <strain evidence="1 2">G184AR</strain>
    </source>
</reference>
<dbReference type="Proteomes" id="UP000670092">
    <property type="component" value="Unassembled WGS sequence"/>
</dbReference>
<evidence type="ECO:0000313" key="2">
    <source>
        <dbReference type="Proteomes" id="UP000670092"/>
    </source>
</evidence>
<evidence type="ECO:0000313" key="1">
    <source>
        <dbReference type="EMBL" id="KAG5305470.1"/>
    </source>
</evidence>
<proteinExistence type="predicted"/>
<comment type="caution">
    <text evidence="1">The sequence shown here is derived from an EMBL/GenBank/DDBJ whole genome shotgun (WGS) entry which is preliminary data.</text>
</comment>
<organism evidence="1 2">
    <name type="scientific">Ajellomyces capsulatus</name>
    <name type="common">Darling's disease fungus</name>
    <name type="synonym">Histoplasma capsulatum</name>
    <dbReference type="NCBI Taxonomy" id="5037"/>
    <lineage>
        <taxon>Eukaryota</taxon>
        <taxon>Fungi</taxon>
        <taxon>Dikarya</taxon>
        <taxon>Ascomycota</taxon>
        <taxon>Pezizomycotina</taxon>
        <taxon>Eurotiomycetes</taxon>
        <taxon>Eurotiomycetidae</taxon>
        <taxon>Onygenales</taxon>
        <taxon>Ajellomycetaceae</taxon>
        <taxon>Histoplasma</taxon>
    </lineage>
</organism>
<dbReference type="EMBL" id="JAEVHI010000001">
    <property type="protein sequence ID" value="KAG5305470.1"/>
    <property type="molecule type" value="Genomic_DNA"/>
</dbReference>
<gene>
    <name evidence="1" type="ORF">I7I52_04143</name>
</gene>
<sequence length="133" mass="15031">MSVRLRQSKHSLTNITANHLATNRGNARNKSLPQISLDVILPRVSHPAMAHHCSLTCPKCCFGSEVFGRICVFPRRVARIIHPGRLIDHQPRSFQVHPRVSEWMLNALALPNRSPEHLSLVCVFCRASQRRVA</sequence>